<feature type="transmembrane region" description="Helical" evidence="12">
    <location>
        <begin position="12"/>
        <end position="31"/>
    </location>
</feature>
<evidence type="ECO:0000256" key="7">
    <source>
        <dbReference type="ARBA" id="ARBA00022989"/>
    </source>
</evidence>
<reference evidence="13" key="1">
    <citation type="submission" date="2018-05" db="EMBL/GenBank/DDBJ databases">
        <authorList>
            <person name="Lanie J.A."/>
            <person name="Ng W.-L."/>
            <person name="Kazmierczak K.M."/>
            <person name="Andrzejewski T.M."/>
            <person name="Davidsen T.M."/>
            <person name="Wayne K.J."/>
            <person name="Tettelin H."/>
            <person name="Glass J.I."/>
            <person name="Rusch D."/>
            <person name="Podicherti R."/>
            <person name="Tsui H.-C.T."/>
            <person name="Winkler M.E."/>
        </authorList>
    </citation>
    <scope>NUCLEOTIDE SEQUENCE</scope>
</reference>
<dbReference type="PANTHER" id="PTHR30474">
    <property type="entry name" value="CELL CYCLE PROTEIN"/>
    <property type="match status" value="1"/>
</dbReference>
<evidence type="ECO:0000256" key="11">
    <source>
        <dbReference type="ARBA" id="ARBA00049902"/>
    </source>
</evidence>
<comment type="subcellular location">
    <subcellularLocation>
        <location evidence="1">Membrane</location>
        <topology evidence="1">Multi-pass membrane protein</topology>
    </subcellularLocation>
</comment>
<feature type="transmembrane region" description="Helical" evidence="12">
    <location>
        <begin position="43"/>
        <end position="65"/>
    </location>
</feature>
<evidence type="ECO:0000256" key="6">
    <source>
        <dbReference type="ARBA" id="ARBA00022984"/>
    </source>
</evidence>
<keyword evidence="5" id="KW-0133">Cell shape</keyword>
<dbReference type="EMBL" id="UINC01143426">
    <property type="protein sequence ID" value="SVD32344.1"/>
    <property type="molecule type" value="Genomic_DNA"/>
</dbReference>
<evidence type="ECO:0000256" key="9">
    <source>
        <dbReference type="ARBA" id="ARBA00032370"/>
    </source>
</evidence>
<proteinExistence type="predicted"/>
<evidence type="ECO:0000256" key="10">
    <source>
        <dbReference type="ARBA" id="ARBA00044770"/>
    </source>
</evidence>
<dbReference type="GO" id="GO:0032153">
    <property type="term" value="C:cell division site"/>
    <property type="evidence" value="ECO:0007669"/>
    <property type="project" value="TreeGrafter"/>
</dbReference>
<dbReference type="PANTHER" id="PTHR30474:SF2">
    <property type="entry name" value="PEPTIDOGLYCAN GLYCOSYLTRANSFERASE FTSW-RELATED"/>
    <property type="match status" value="1"/>
</dbReference>
<protein>
    <recommendedName>
        <fullName evidence="10">peptidoglycan glycosyltransferase</fullName>
        <ecNumber evidence="10">2.4.99.28</ecNumber>
    </recommendedName>
    <alternativeName>
        <fullName evidence="9">Peptidoglycan polymerase</fullName>
    </alternativeName>
</protein>
<accession>A0A382UDK2</accession>
<evidence type="ECO:0000313" key="13">
    <source>
        <dbReference type="EMBL" id="SVD32344.1"/>
    </source>
</evidence>
<evidence type="ECO:0000256" key="2">
    <source>
        <dbReference type="ARBA" id="ARBA00022676"/>
    </source>
</evidence>
<keyword evidence="8 12" id="KW-0472">Membrane</keyword>
<feature type="non-terminal residue" evidence="13">
    <location>
        <position position="1"/>
    </location>
</feature>
<evidence type="ECO:0000256" key="1">
    <source>
        <dbReference type="ARBA" id="ARBA00004141"/>
    </source>
</evidence>
<dbReference type="EC" id="2.4.99.28" evidence="10"/>
<feature type="transmembrane region" description="Helical" evidence="12">
    <location>
        <begin position="77"/>
        <end position="98"/>
    </location>
</feature>
<comment type="catalytic activity">
    <reaction evidence="11">
        <text>[GlcNAc-(1-&gt;4)-Mur2Ac(oyl-L-Ala-gamma-D-Glu-L-Lys-D-Ala-D-Ala)](n)-di-trans,octa-cis-undecaprenyl diphosphate + beta-D-GlcNAc-(1-&gt;4)-Mur2Ac(oyl-L-Ala-gamma-D-Glu-L-Lys-D-Ala-D-Ala)-di-trans,octa-cis-undecaprenyl diphosphate = [GlcNAc-(1-&gt;4)-Mur2Ac(oyl-L-Ala-gamma-D-Glu-L-Lys-D-Ala-D-Ala)](n+1)-di-trans,octa-cis-undecaprenyl diphosphate + di-trans,octa-cis-undecaprenyl diphosphate + H(+)</text>
        <dbReference type="Rhea" id="RHEA:23708"/>
        <dbReference type="Rhea" id="RHEA-COMP:9602"/>
        <dbReference type="Rhea" id="RHEA-COMP:9603"/>
        <dbReference type="ChEBI" id="CHEBI:15378"/>
        <dbReference type="ChEBI" id="CHEBI:58405"/>
        <dbReference type="ChEBI" id="CHEBI:60033"/>
        <dbReference type="ChEBI" id="CHEBI:78435"/>
        <dbReference type="EC" id="2.4.99.28"/>
    </reaction>
</comment>
<dbReference type="GO" id="GO:0015648">
    <property type="term" value="F:lipid-linked peptidoglycan transporter activity"/>
    <property type="evidence" value="ECO:0007669"/>
    <property type="project" value="TreeGrafter"/>
</dbReference>
<sequence>DYIFSVIAEEHGLIGCLMLLTIFFIIAYNGFRNVYNNNNHFIQIGLFSLVVYFCLQALIHIAVNIRLIPTTGITLPFISYGGSSILGMSVTCGFIMMFSKKRHNR</sequence>
<keyword evidence="3" id="KW-0808">Transferase</keyword>
<keyword evidence="6" id="KW-0573">Peptidoglycan synthesis</keyword>
<dbReference type="GO" id="GO:0051301">
    <property type="term" value="P:cell division"/>
    <property type="evidence" value="ECO:0007669"/>
    <property type="project" value="InterPro"/>
</dbReference>
<dbReference type="GO" id="GO:0005886">
    <property type="term" value="C:plasma membrane"/>
    <property type="evidence" value="ECO:0007669"/>
    <property type="project" value="TreeGrafter"/>
</dbReference>
<dbReference type="InterPro" id="IPR001182">
    <property type="entry name" value="FtsW/RodA"/>
</dbReference>
<name>A0A382UDK2_9ZZZZ</name>
<keyword evidence="7 12" id="KW-1133">Transmembrane helix</keyword>
<keyword evidence="2" id="KW-0328">Glycosyltransferase</keyword>
<dbReference type="GO" id="GO:0008955">
    <property type="term" value="F:peptidoglycan glycosyltransferase activity"/>
    <property type="evidence" value="ECO:0007669"/>
    <property type="project" value="UniProtKB-EC"/>
</dbReference>
<dbReference type="GO" id="GO:0008360">
    <property type="term" value="P:regulation of cell shape"/>
    <property type="evidence" value="ECO:0007669"/>
    <property type="project" value="UniProtKB-KW"/>
</dbReference>
<evidence type="ECO:0000256" key="8">
    <source>
        <dbReference type="ARBA" id="ARBA00023136"/>
    </source>
</evidence>
<dbReference type="AlphaFoldDB" id="A0A382UDK2"/>
<keyword evidence="4 12" id="KW-0812">Transmembrane</keyword>
<evidence type="ECO:0000256" key="3">
    <source>
        <dbReference type="ARBA" id="ARBA00022679"/>
    </source>
</evidence>
<dbReference type="GO" id="GO:0009252">
    <property type="term" value="P:peptidoglycan biosynthetic process"/>
    <property type="evidence" value="ECO:0007669"/>
    <property type="project" value="UniProtKB-KW"/>
</dbReference>
<gene>
    <name evidence="13" type="ORF">METZ01_LOCUS385198</name>
</gene>
<evidence type="ECO:0000256" key="12">
    <source>
        <dbReference type="SAM" id="Phobius"/>
    </source>
</evidence>
<evidence type="ECO:0000256" key="4">
    <source>
        <dbReference type="ARBA" id="ARBA00022692"/>
    </source>
</evidence>
<evidence type="ECO:0000256" key="5">
    <source>
        <dbReference type="ARBA" id="ARBA00022960"/>
    </source>
</evidence>
<organism evidence="13">
    <name type="scientific">marine metagenome</name>
    <dbReference type="NCBI Taxonomy" id="408172"/>
    <lineage>
        <taxon>unclassified sequences</taxon>
        <taxon>metagenomes</taxon>
        <taxon>ecological metagenomes</taxon>
    </lineage>
</organism>
<dbReference type="Pfam" id="PF01098">
    <property type="entry name" value="FTSW_RODA_SPOVE"/>
    <property type="match status" value="1"/>
</dbReference>